<feature type="non-terminal residue" evidence="2">
    <location>
        <position position="1"/>
    </location>
</feature>
<name>A0A0B7C2C0_9EUPU</name>
<reference evidence="2" key="1">
    <citation type="submission" date="2014-12" db="EMBL/GenBank/DDBJ databases">
        <title>Insight into the proteome of Arion vulgaris.</title>
        <authorList>
            <person name="Aradska J."/>
            <person name="Bulat T."/>
            <person name="Smidak R."/>
            <person name="Sarate P."/>
            <person name="Gangsoo J."/>
            <person name="Sialana F."/>
            <person name="Bilban M."/>
            <person name="Lubec G."/>
        </authorList>
    </citation>
    <scope>NUCLEOTIDE SEQUENCE</scope>
    <source>
        <tissue evidence="2">Skin</tissue>
    </source>
</reference>
<proteinExistence type="predicted"/>
<evidence type="ECO:0000313" key="2">
    <source>
        <dbReference type="EMBL" id="CEK98786.1"/>
    </source>
</evidence>
<evidence type="ECO:0008006" key="3">
    <source>
        <dbReference type="Google" id="ProtNLM"/>
    </source>
</evidence>
<feature type="non-terminal residue" evidence="2">
    <location>
        <position position="94"/>
    </location>
</feature>
<dbReference type="Gene3D" id="3.30.160.60">
    <property type="entry name" value="Classic Zinc Finger"/>
    <property type="match status" value="1"/>
</dbReference>
<protein>
    <recommendedName>
        <fullName evidence="3">U1-type domain-containing protein</fullName>
    </recommendedName>
</protein>
<dbReference type="SUPFAM" id="SSF57667">
    <property type="entry name" value="beta-beta-alpha zinc fingers"/>
    <property type="match status" value="1"/>
</dbReference>
<dbReference type="AlphaFoldDB" id="A0A0B7C2C0"/>
<evidence type="ECO:0000256" key="1">
    <source>
        <dbReference type="SAM" id="MobiDB-lite"/>
    </source>
</evidence>
<dbReference type="EMBL" id="HACG01051915">
    <property type="protein sequence ID" value="CEK98786.1"/>
    <property type="molecule type" value="Transcribed_RNA"/>
</dbReference>
<gene>
    <name evidence="2" type="primary">ORF219600</name>
</gene>
<sequence>LRNRGPNGQEYDTAGPGGRCFVCCVDFTSVELATQHLSGQKHKKKAASQIFYEGTNHIALETDSSRQASDNIRTHLAPSGQDAGKTVSNVVIPG</sequence>
<accession>A0A0B7C2C0</accession>
<feature type="region of interest" description="Disordered" evidence="1">
    <location>
        <begin position="75"/>
        <end position="94"/>
    </location>
</feature>
<dbReference type="InterPro" id="IPR036236">
    <property type="entry name" value="Znf_C2H2_sf"/>
</dbReference>
<organism evidence="2">
    <name type="scientific">Arion vulgaris</name>
    <dbReference type="NCBI Taxonomy" id="1028688"/>
    <lineage>
        <taxon>Eukaryota</taxon>
        <taxon>Metazoa</taxon>
        <taxon>Spiralia</taxon>
        <taxon>Lophotrochozoa</taxon>
        <taxon>Mollusca</taxon>
        <taxon>Gastropoda</taxon>
        <taxon>Heterobranchia</taxon>
        <taxon>Euthyneura</taxon>
        <taxon>Panpulmonata</taxon>
        <taxon>Eupulmonata</taxon>
        <taxon>Stylommatophora</taxon>
        <taxon>Helicina</taxon>
        <taxon>Arionoidea</taxon>
        <taxon>Arionidae</taxon>
        <taxon>Arion</taxon>
    </lineage>
</organism>